<evidence type="ECO:0000256" key="10">
    <source>
        <dbReference type="HAMAP-Rule" id="MF_02227"/>
    </source>
</evidence>
<dbReference type="InterPro" id="IPR026019">
    <property type="entry name" value="Ribul_P_3_epim"/>
</dbReference>
<proteinExistence type="inferred from homology"/>
<organism evidence="15 16">
    <name type="scientific">Kandleria vitulina</name>
    <dbReference type="NCBI Taxonomy" id="1630"/>
    <lineage>
        <taxon>Bacteria</taxon>
        <taxon>Bacillati</taxon>
        <taxon>Bacillota</taxon>
        <taxon>Erysipelotrichia</taxon>
        <taxon>Erysipelotrichales</taxon>
        <taxon>Coprobacillaceae</taxon>
        <taxon>Kandleria</taxon>
    </lineage>
</organism>
<evidence type="ECO:0000256" key="1">
    <source>
        <dbReference type="ARBA" id="ARBA00001782"/>
    </source>
</evidence>
<dbReference type="Gene3D" id="3.20.20.70">
    <property type="entry name" value="Aldolase class I"/>
    <property type="match status" value="1"/>
</dbReference>
<keyword evidence="8 10" id="KW-0479">Metal-binding</keyword>
<dbReference type="EMBL" id="FNNF01000005">
    <property type="protein sequence ID" value="SDW16336.1"/>
    <property type="molecule type" value="Genomic_DNA"/>
</dbReference>
<reference evidence="15 16" key="1">
    <citation type="submission" date="2016-10" db="EMBL/GenBank/DDBJ databases">
        <authorList>
            <person name="de Groot N.N."/>
        </authorList>
    </citation>
    <scope>NUCLEOTIDE SEQUENCE [LARGE SCALE GENOMIC DNA]</scope>
    <source>
        <strain evidence="15 16">S3b</strain>
    </source>
</reference>
<dbReference type="NCBIfam" id="TIGR01163">
    <property type="entry name" value="rpe"/>
    <property type="match status" value="1"/>
</dbReference>
<dbReference type="EC" id="5.1.3.1" evidence="7 10"/>
<feature type="binding site" evidence="10 13">
    <location>
        <position position="173"/>
    </location>
    <ligand>
        <name>a divalent metal cation</name>
        <dbReference type="ChEBI" id="CHEBI:60240"/>
    </ligand>
</feature>
<comment type="cofactor">
    <cofactor evidence="4">
        <name>Zn(2+)</name>
        <dbReference type="ChEBI" id="CHEBI:29105"/>
    </cofactor>
</comment>
<evidence type="ECO:0000256" key="13">
    <source>
        <dbReference type="PIRSR" id="PIRSR001461-2"/>
    </source>
</evidence>
<comment type="similarity">
    <text evidence="6 10 11">Belongs to the ribulose-phosphate 3-epimerase family.</text>
</comment>
<feature type="binding site" evidence="10 13">
    <location>
        <position position="30"/>
    </location>
    <ligand>
        <name>a divalent metal cation</name>
        <dbReference type="ChEBI" id="CHEBI:60240"/>
    </ligand>
</feature>
<feature type="binding site" evidence="10 14">
    <location>
        <position position="63"/>
    </location>
    <ligand>
        <name>substrate</name>
    </ligand>
</feature>
<evidence type="ECO:0000256" key="3">
    <source>
        <dbReference type="ARBA" id="ARBA00001941"/>
    </source>
</evidence>
<dbReference type="GO" id="GO:0019323">
    <property type="term" value="P:pentose catabolic process"/>
    <property type="evidence" value="ECO:0007669"/>
    <property type="project" value="UniProtKB-UniRule"/>
</dbReference>
<comment type="catalytic activity">
    <reaction evidence="1 10 11">
        <text>D-ribulose 5-phosphate = D-xylulose 5-phosphate</text>
        <dbReference type="Rhea" id="RHEA:13677"/>
        <dbReference type="ChEBI" id="CHEBI:57737"/>
        <dbReference type="ChEBI" id="CHEBI:58121"/>
        <dbReference type="EC" id="5.1.3.1"/>
    </reaction>
</comment>
<dbReference type="AlphaFoldDB" id="A0A1H2RA22"/>
<dbReference type="RefSeq" id="WP_029070457.1">
    <property type="nucleotide sequence ID" value="NZ_FNNF01000005.1"/>
</dbReference>
<feature type="binding site" evidence="10 14">
    <location>
        <position position="7"/>
    </location>
    <ligand>
        <name>substrate</name>
    </ligand>
</feature>
<evidence type="ECO:0000256" key="8">
    <source>
        <dbReference type="ARBA" id="ARBA00022723"/>
    </source>
</evidence>
<dbReference type="GO" id="GO:0046872">
    <property type="term" value="F:metal ion binding"/>
    <property type="evidence" value="ECO:0007669"/>
    <property type="project" value="UniProtKB-UniRule"/>
</dbReference>
<dbReference type="Pfam" id="PF00834">
    <property type="entry name" value="Ribul_P_3_epim"/>
    <property type="match status" value="1"/>
</dbReference>
<dbReference type="eggNOG" id="COG0036">
    <property type="taxonomic scope" value="Bacteria"/>
</dbReference>
<feature type="binding site" evidence="10 14">
    <location>
        <begin position="142"/>
        <end position="145"/>
    </location>
    <ligand>
        <name>substrate</name>
    </ligand>
</feature>
<dbReference type="InterPro" id="IPR013785">
    <property type="entry name" value="Aldolase_TIM"/>
</dbReference>
<keyword evidence="13" id="KW-0170">Cobalt</keyword>
<dbReference type="GO" id="GO:0005737">
    <property type="term" value="C:cytoplasm"/>
    <property type="evidence" value="ECO:0007669"/>
    <property type="project" value="UniProtKB-ARBA"/>
</dbReference>
<keyword evidence="13" id="KW-0862">Zinc</keyword>
<feature type="active site" description="Proton donor" evidence="10 12">
    <location>
        <position position="173"/>
    </location>
</feature>
<evidence type="ECO:0000256" key="6">
    <source>
        <dbReference type="ARBA" id="ARBA00009541"/>
    </source>
</evidence>
<accession>A0A1H2RA22</accession>
<feature type="binding site" evidence="14">
    <location>
        <position position="175"/>
    </location>
    <ligand>
        <name>substrate</name>
    </ligand>
</feature>
<dbReference type="OrthoDB" id="1645589at2"/>
<gene>
    <name evidence="10" type="primary">rpe</name>
    <name evidence="15" type="ORF">SAMN04487759_10539</name>
</gene>
<dbReference type="GO" id="GO:0004750">
    <property type="term" value="F:D-ribulose-phosphate 3-epimerase activity"/>
    <property type="evidence" value="ECO:0007669"/>
    <property type="project" value="UniProtKB-UniRule"/>
</dbReference>
<comment type="pathway">
    <text evidence="10">Carbohydrate degradation.</text>
</comment>
<comment type="cofactor">
    <cofactor evidence="2">
        <name>Mn(2+)</name>
        <dbReference type="ChEBI" id="CHEBI:29035"/>
    </cofactor>
</comment>
<feature type="active site" description="Proton acceptor" evidence="10 12">
    <location>
        <position position="32"/>
    </location>
</feature>
<protein>
    <recommendedName>
        <fullName evidence="7 10">Ribulose-phosphate 3-epimerase</fullName>
        <ecNumber evidence="7 10">5.1.3.1</ecNumber>
    </recommendedName>
</protein>
<comment type="function">
    <text evidence="10">Catalyzes the reversible epimerization of D-ribulose 5-phosphate to D-xylulose 5-phosphate.</text>
</comment>
<keyword evidence="10 11" id="KW-0119">Carbohydrate metabolism</keyword>
<evidence type="ECO:0000256" key="12">
    <source>
        <dbReference type="PIRSR" id="PIRSR001461-1"/>
    </source>
</evidence>
<evidence type="ECO:0000256" key="11">
    <source>
        <dbReference type="PIRNR" id="PIRNR001461"/>
    </source>
</evidence>
<keyword evidence="9 10" id="KW-0413">Isomerase</keyword>
<keyword evidence="13" id="KW-0464">Manganese</keyword>
<evidence type="ECO:0000313" key="16">
    <source>
        <dbReference type="Proteomes" id="UP000182429"/>
    </source>
</evidence>
<evidence type="ECO:0000256" key="2">
    <source>
        <dbReference type="ARBA" id="ARBA00001936"/>
    </source>
</evidence>
<evidence type="ECO:0000256" key="7">
    <source>
        <dbReference type="ARBA" id="ARBA00013188"/>
    </source>
</evidence>
<dbReference type="PANTHER" id="PTHR11749">
    <property type="entry name" value="RIBULOSE-5-PHOSPHATE-3-EPIMERASE"/>
    <property type="match status" value="1"/>
</dbReference>
<dbReference type="InterPro" id="IPR011060">
    <property type="entry name" value="RibuloseP-bd_barrel"/>
</dbReference>
<comment type="cofactor">
    <cofactor evidence="3">
        <name>Co(2+)</name>
        <dbReference type="ChEBI" id="CHEBI:48828"/>
    </cofactor>
</comment>
<dbReference type="PROSITE" id="PS01086">
    <property type="entry name" value="RIBUL_P_3_EPIMER_2"/>
    <property type="match status" value="1"/>
</dbReference>
<dbReference type="NCBIfam" id="NF004076">
    <property type="entry name" value="PRK05581.1-4"/>
    <property type="match status" value="1"/>
</dbReference>
<dbReference type="SUPFAM" id="SSF51366">
    <property type="entry name" value="Ribulose-phoshate binding barrel"/>
    <property type="match status" value="1"/>
</dbReference>
<evidence type="ECO:0000256" key="5">
    <source>
        <dbReference type="ARBA" id="ARBA00001954"/>
    </source>
</evidence>
<feature type="binding site" evidence="10 14">
    <location>
        <begin position="195"/>
        <end position="196"/>
    </location>
    <ligand>
        <name>substrate</name>
    </ligand>
</feature>
<dbReference type="PIRSF" id="PIRSF001461">
    <property type="entry name" value="RPE"/>
    <property type="match status" value="1"/>
</dbReference>
<name>A0A1H2RA22_9FIRM</name>
<dbReference type="Proteomes" id="UP000182429">
    <property type="component" value="Unassembled WGS sequence"/>
</dbReference>
<dbReference type="GO" id="GO:0006098">
    <property type="term" value="P:pentose-phosphate shunt"/>
    <property type="evidence" value="ECO:0007669"/>
    <property type="project" value="UniProtKB-UniRule"/>
</dbReference>
<comment type="cofactor">
    <cofactor evidence="5">
        <name>Fe(2+)</name>
        <dbReference type="ChEBI" id="CHEBI:29033"/>
    </cofactor>
</comment>
<evidence type="ECO:0000313" key="15">
    <source>
        <dbReference type="EMBL" id="SDW16336.1"/>
    </source>
</evidence>
<dbReference type="STRING" id="1630.SAMN05216514_103128"/>
<feature type="binding site" evidence="10 13">
    <location>
        <position position="32"/>
    </location>
    <ligand>
        <name>a divalent metal cation</name>
        <dbReference type="ChEBI" id="CHEBI:60240"/>
    </ligand>
</feature>
<dbReference type="FunFam" id="3.20.20.70:FF:000004">
    <property type="entry name" value="Ribulose-phosphate 3-epimerase"/>
    <property type="match status" value="1"/>
</dbReference>
<evidence type="ECO:0000256" key="14">
    <source>
        <dbReference type="PIRSR" id="PIRSR001461-3"/>
    </source>
</evidence>
<feature type="binding site" evidence="10 13">
    <location>
        <position position="63"/>
    </location>
    <ligand>
        <name>a divalent metal cation</name>
        <dbReference type="ChEBI" id="CHEBI:60240"/>
    </ligand>
</feature>
<evidence type="ECO:0000256" key="9">
    <source>
        <dbReference type="ARBA" id="ARBA00023235"/>
    </source>
</evidence>
<evidence type="ECO:0000256" key="4">
    <source>
        <dbReference type="ARBA" id="ARBA00001947"/>
    </source>
</evidence>
<dbReference type="PROSITE" id="PS01085">
    <property type="entry name" value="RIBUL_P_3_EPIMER_1"/>
    <property type="match status" value="1"/>
</dbReference>
<dbReference type="InterPro" id="IPR000056">
    <property type="entry name" value="Ribul_P_3_epim-like"/>
</dbReference>
<comment type="cofactor">
    <cofactor evidence="10 13">
        <name>a divalent metal cation</name>
        <dbReference type="ChEBI" id="CHEBI:60240"/>
    </cofactor>
    <text evidence="10 13">Binds 1 divalent metal cation per subunit.</text>
</comment>
<feature type="binding site" evidence="10">
    <location>
        <begin position="173"/>
        <end position="175"/>
    </location>
    <ligand>
        <name>substrate</name>
    </ligand>
</feature>
<dbReference type="HAMAP" id="MF_02227">
    <property type="entry name" value="RPE"/>
    <property type="match status" value="1"/>
</dbReference>
<sequence length="214" mass="23593">MTKVAPSVLSADFSKLKEEIDTLEGAKWLHYDVMDGHFVPNISFGYSILANVRKATDLFLDVHLMITDPMFYVDEFIKAGADMITFHIEAMESREKTMELINHIHASNVQVGISIKPGTHVDAILPYLNDVDMILVMSVEPGFGGQSFNDIAVEKIKTLNSLKEKYGFIIEVDGGINEQTGKLCVEAGCDVLVAGSYVFKAASRRDAIASLLCE</sequence>
<dbReference type="CDD" id="cd00429">
    <property type="entry name" value="RPE"/>
    <property type="match status" value="1"/>
</dbReference>